<accession>A0A1E1LVF1</accession>
<dbReference type="InterPro" id="IPR045518">
    <property type="entry name" value="2EXR"/>
</dbReference>
<protein>
    <recommendedName>
        <fullName evidence="2">2EXR domain-containing protein</fullName>
    </recommendedName>
</protein>
<feature type="region of interest" description="Disordered" evidence="1">
    <location>
        <begin position="1"/>
        <end position="31"/>
    </location>
</feature>
<feature type="domain" description="2EXR" evidence="2">
    <location>
        <begin position="61"/>
        <end position="145"/>
    </location>
</feature>
<evidence type="ECO:0000259" key="2">
    <source>
        <dbReference type="Pfam" id="PF20150"/>
    </source>
</evidence>
<organism evidence="3 4">
    <name type="scientific">Rhynchosporium secalis</name>
    <name type="common">Barley scald fungus</name>
    <dbReference type="NCBI Taxonomy" id="38038"/>
    <lineage>
        <taxon>Eukaryota</taxon>
        <taxon>Fungi</taxon>
        <taxon>Dikarya</taxon>
        <taxon>Ascomycota</taxon>
        <taxon>Pezizomycotina</taxon>
        <taxon>Leotiomycetes</taxon>
        <taxon>Helotiales</taxon>
        <taxon>Ploettnerulaceae</taxon>
        <taxon>Rhynchosporium</taxon>
    </lineage>
</organism>
<dbReference type="AlphaFoldDB" id="A0A1E1LVF1"/>
<evidence type="ECO:0000313" key="3">
    <source>
        <dbReference type="EMBL" id="CZT40836.1"/>
    </source>
</evidence>
<reference evidence="4" key="1">
    <citation type="submission" date="2016-03" db="EMBL/GenBank/DDBJ databases">
        <authorList>
            <person name="Guldener U."/>
        </authorList>
    </citation>
    <scope>NUCLEOTIDE SEQUENCE [LARGE SCALE GENOMIC DNA]</scope>
</reference>
<name>A0A1E1LVF1_RHYSE</name>
<evidence type="ECO:0000256" key="1">
    <source>
        <dbReference type="SAM" id="MobiDB-lite"/>
    </source>
</evidence>
<dbReference type="EMBL" id="FJVC01000007">
    <property type="protein sequence ID" value="CZT40836.1"/>
    <property type="molecule type" value="Genomic_DNA"/>
</dbReference>
<dbReference type="Pfam" id="PF20150">
    <property type="entry name" value="2EXR"/>
    <property type="match status" value="1"/>
</dbReference>
<evidence type="ECO:0000313" key="4">
    <source>
        <dbReference type="Proteomes" id="UP000177625"/>
    </source>
</evidence>
<keyword evidence="4" id="KW-1185">Reference proteome</keyword>
<dbReference type="Proteomes" id="UP000177625">
    <property type="component" value="Unassembled WGS sequence"/>
</dbReference>
<proteinExistence type="predicted"/>
<gene>
    <name evidence="3" type="ORF">RSE6_00500</name>
</gene>
<sequence length="169" mass="18718">MEIHEDHPLHPPGGPMIEIADGYAQPSCLPHDTTSSGVLTTPTNTSQLALGPATSPVLTSFTISPNLSPEIRRVIWQESSPSLNLRRPMTNLGYRKLNPNSNLEKLIAIGEQFHNELRFPVAFRVSQESRIEALQYYTLAQSSNTPADIDQHFFFISASAAVPFKVQHL</sequence>